<feature type="domain" description="HhH-GPD" evidence="13">
    <location>
        <begin position="43"/>
        <end position="190"/>
    </location>
</feature>
<evidence type="ECO:0000256" key="9">
    <source>
        <dbReference type="ARBA" id="ARBA00023204"/>
    </source>
</evidence>
<keyword evidence="3 12" id="KW-0479">Metal-binding</keyword>
<keyword evidence="8 12" id="KW-0238">DNA-binding</keyword>
<dbReference type="PIRSF" id="PIRSF001435">
    <property type="entry name" value="Nth"/>
    <property type="match status" value="1"/>
</dbReference>
<evidence type="ECO:0000256" key="2">
    <source>
        <dbReference type="ARBA" id="ARBA00022485"/>
    </source>
</evidence>
<dbReference type="GO" id="GO:0051539">
    <property type="term" value="F:4 iron, 4 sulfur cluster binding"/>
    <property type="evidence" value="ECO:0007669"/>
    <property type="project" value="UniProtKB-UniRule"/>
</dbReference>
<dbReference type="SMART" id="SM00478">
    <property type="entry name" value="ENDO3c"/>
    <property type="match status" value="1"/>
</dbReference>
<keyword evidence="15" id="KW-1185">Reference proteome</keyword>
<accession>A0A3S9SWY9</accession>
<dbReference type="RefSeq" id="WP_127016190.1">
    <property type="nucleotide sequence ID" value="NZ_CP016379.1"/>
</dbReference>
<evidence type="ECO:0000256" key="1">
    <source>
        <dbReference type="ARBA" id="ARBA00008343"/>
    </source>
</evidence>
<name>A0A3S9SWY9_9FIRM</name>
<evidence type="ECO:0000256" key="3">
    <source>
        <dbReference type="ARBA" id="ARBA00022723"/>
    </source>
</evidence>
<dbReference type="Pfam" id="PF10576">
    <property type="entry name" value="EndIII_4Fe-2S"/>
    <property type="match status" value="1"/>
</dbReference>
<dbReference type="EC" id="4.2.99.18" evidence="12"/>
<dbReference type="Gene3D" id="1.10.340.30">
    <property type="entry name" value="Hypothetical protein, domain 2"/>
    <property type="match status" value="1"/>
</dbReference>
<dbReference type="InterPro" id="IPR011257">
    <property type="entry name" value="DNA_glycosylase"/>
</dbReference>
<evidence type="ECO:0000256" key="6">
    <source>
        <dbReference type="ARBA" id="ARBA00023004"/>
    </source>
</evidence>
<dbReference type="Pfam" id="PF00730">
    <property type="entry name" value="HhH-GPD"/>
    <property type="match status" value="1"/>
</dbReference>
<comment type="similarity">
    <text evidence="1 12">Belongs to the Nth/MutY family.</text>
</comment>
<dbReference type="Pfam" id="PF00633">
    <property type="entry name" value="HHH"/>
    <property type="match status" value="1"/>
</dbReference>
<comment type="catalytic activity">
    <reaction evidence="12">
        <text>2'-deoxyribonucleotide-(2'-deoxyribose 5'-phosphate)-2'-deoxyribonucleotide-DNA = a 3'-end 2'-deoxyribonucleotide-(2,3-dehydro-2,3-deoxyribose 5'-phosphate)-DNA + a 5'-end 5'-phospho-2'-deoxyribonucleoside-DNA + H(+)</text>
        <dbReference type="Rhea" id="RHEA:66592"/>
        <dbReference type="Rhea" id="RHEA-COMP:13180"/>
        <dbReference type="Rhea" id="RHEA-COMP:16897"/>
        <dbReference type="Rhea" id="RHEA-COMP:17067"/>
        <dbReference type="ChEBI" id="CHEBI:15378"/>
        <dbReference type="ChEBI" id="CHEBI:136412"/>
        <dbReference type="ChEBI" id="CHEBI:157695"/>
        <dbReference type="ChEBI" id="CHEBI:167181"/>
        <dbReference type="EC" id="4.2.99.18"/>
    </reaction>
</comment>
<evidence type="ECO:0000313" key="15">
    <source>
        <dbReference type="Proteomes" id="UP000267250"/>
    </source>
</evidence>
<evidence type="ECO:0000256" key="10">
    <source>
        <dbReference type="ARBA" id="ARBA00023239"/>
    </source>
</evidence>
<dbReference type="PANTHER" id="PTHR10359:SF18">
    <property type="entry name" value="ENDONUCLEASE III"/>
    <property type="match status" value="1"/>
</dbReference>
<feature type="binding site" evidence="12">
    <location>
        <position position="192"/>
    </location>
    <ligand>
        <name>[4Fe-4S] cluster</name>
        <dbReference type="ChEBI" id="CHEBI:49883"/>
    </ligand>
</feature>
<dbReference type="OrthoDB" id="9800977at2"/>
<dbReference type="Proteomes" id="UP000267250">
    <property type="component" value="Chromosome"/>
</dbReference>
<reference evidence="14 15" key="1">
    <citation type="submission" date="2016-07" db="EMBL/GenBank/DDBJ databases">
        <title>Genome and transcriptome analysis of iron-reducing fermentative bacteria Anoxybacter fermentans.</title>
        <authorList>
            <person name="Zeng X."/>
            <person name="Shao Z."/>
        </authorList>
    </citation>
    <scope>NUCLEOTIDE SEQUENCE [LARGE SCALE GENOMIC DNA]</scope>
    <source>
        <strain evidence="14 15">DY22613</strain>
    </source>
</reference>
<dbReference type="AlphaFoldDB" id="A0A3S9SWY9"/>
<dbReference type="GO" id="GO:0046872">
    <property type="term" value="F:metal ion binding"/>
    <property type="evidence" value="ECO:0007669"/>
    <property type="project" value="UniProtKB-KW"/>
</dbReference>
<dbReference type="SUPFAM" id="SSF48150">
    <property type="entry name" value="DNA-glycosylase"/>
    <property type="match status" value="1"/>
</dbReference>
<keyword evidence="5 12" id="KW-0378">Hydrolase</keyword>
<keyword evidence="7 12" id="KW-0411">Iron-sulfur</keyword>
<organism evidence="14 15">
    <name type="scientific">Anoxybacter fermentans</name>
    <dbReference type="NCBI Taxonomy" id="1323375"/>
    <lineage>
        <taxon>Bacteria</taxon>
        <taxon>Bacillati</taxon>
        <taxon>Bacillota</taxon>
        <taxon>Clostridia</taxon>
        <taxon>Halanaerobiales</taxon>
        <taxon>Anoxybacter</taxon>
    </lineage>
</organism>
<evidence type="ECO:0000256" key="8">
    <source>
        <dbReference type="ARBA" id="ARBA00023125"/>
    </source>
</evidence>
<keyword evidence="2 12" id="KW-0004">4Fe-4S</keyword>
<dbReference type="InterPro" id="IPR003651">
    <property type="entry name" value="Endonuclease3_FeS-loop_motif"/>
</dbReference>
<evidence type="ECO:0000256" key="5">
    <source>
        <dbReference type="ARBA" id="ARBA00022801"/>
    </source>
</evidence>
<dbReference type="PROSITE" id="PS01155">
    <property type="entry name" value="ENDONUCLEASE_III_2"/>
    <property type="match status" value="1"/>
</dbReference>
<keyword evidence="10 12" id="KW-0456">Lyase</keyword>
<keyword evidence="14" id="KW-0255">Endonuclease</keyword>
<evidence type="ECO:0000313" key="14">
    <source>
        <dbReference type="EMBL" id="AZR72853.1"/>
    </source>
</evidence>
<keyword evidence="14" id="KW-0540">Nuclease</keyword>
<dbReference type="PROSITE" id="PS00764">
    <property type="entry name" value="ENDONUCLEASE_III_1"/>
    <property type="match status" value="1"/>
</dbReference>
<dbReference type="CDD" id="cd00056">
    <property type="entry name" value="ENDO3c"/>
    <property type="match status" value="1"/>
</dbReference>
<comment type="cofactor">
    <cofactor evidence="12">
        <name>[4Fe-4S] cluster</name>
        <dbReference type="ChEBI" id="CHEBI:49883"/>
    </cofactor>
    <text evidence="12">Binds 1 [4Fe-4S] cluster.</text>
</comment>
<dbReference type="GO" id="GO:0140078">
    <property type="term" value="F:class I DNA-(apurinic or apyrimidinic site) endonuclease activity"/>
    <property type="evidence" value="ECO:0007669"/>
    <property type="project" value="UniProtKB-EC"/>
</dbReference>
<dbReference type="HAMAP" id="MF_00942">
    <property type="entry name" value="Nth"/>
    <property type="match status" value="1"/>
</dbReference>
<dbReference type="FunFam" id="1.10.1670.10:FF:000001">
    <property type="entry name" value="Endonuclease III"/>
    <property type="match status" value="1"/>
</dbReference>
<dbReference type="EMBL" id="CP016379">
    <property type="protein sequence ID" value="AZR72853.1"/>
    <property type="molecule type" value="Genomic_DNA"/>
</dbReference>
<keyword evidence="11 12" id="KW-0326">Glycosidase</keyword>
<feature type="binding site" evidence="12">
    <location>
        <position position="202"/>
    </location>
    <ligand>
        <name>[4Fe-4S] cluster</name>
        <dbReference type="ChEBI" id="CHEBI:49883"/>
    </ligand>
</feature>
<keyword evidence="4 12" id="KW-0227">DNA damage</keyword>
<dbReference type="Gene3D" id="1.10.1670.10">
    <property type="entry name" value="Helix-hairpin-Helix base-excision DNA repair enzymes (C-terminal)"/>
    <property type="match status" value="1"/>
</dbReference>
<evidence type="ECO:0000256" key="11">
    <source>
        <dbReference type="ARBA" id="ARBA00023295"/>
    </source>
</evidence>
<protein>
    <recommendedName>
        <fullName evidence="12">Endonuclease III</fullName>
        <ecNumber evidence="12">4.2.99.18</ecNumber>
    </recommendedName>
    <alternativeName>
        <fullName evidence="12">DNA-(apurinic or apyrimidinic site) lyase</fullName>
    </alternativeName>
</protein>
<dbReference type="InterPro" id="IPR003265">
    <property type="entry name" value="HhH-GPD_domain"/>
</dbReference>
<dbReference type="FunFam" id="1.10.340.30:FF:000001">
    <property type="entry name" value="Endonuclease III"/>
    <property type="match status" value="1"/>
</dbReference>
<dbReference type="KEGG" id="aft:BBF96_05285"/>
<comment type="function">
    <text evidence="12">DNA repair enzyme that has both DNA N-glycosylase activity and AP-lyase activity. The DNA N-glycosylase activity releases various damaged pyrimidines from DNA by cleaving the N-glycosidic bond, leaving an AP (apurinic/apyrimidinic) site. The AP-lyase activity cleaves the phosphodiester bond 3' to the AP site by a beta-elimination, leaving a 3'-terminal unsaturated sugar and a product with a terminal 5'-phosphate.</text>
</comment>
<sequence length="216" mass="24704">MAAEKKLKEKVEKILIYLEEKYPEAVCSLNFKNPFQLLIATILSAQCTDKRVNVVTKDLFKKYPDAFAFANADPKELQEAIRSTGFYRNKTKNIISCCRDLVKKYGGEVPQTLEELTSLAGVGRKTANVVLGDAFNIPRIVVDTHVKRLSRRLGLTREENPEKIEFDLMKIIPTERWTKFGHQMIYHGRTICKARNPKCDSCGLVEICEYPSIKEE</sequence>
<feature type="binding site" evidence="12">
    <location>
        <position position="199"/>
    </location>
    <ligand>
        <name>[4Fe-4S] cluster</name>
        <dbReference type="ChEBI" id="CHEBI:49883"/>
    </ligand>
</feature>
<dbReference type="InterPro" id="IPR005759">
    <property type="entry name" value="Nth"/>
</dbReference>
<evidence type="ECO:0000256" key="4">
    <source>
        <dbReference type="ARBA" id="ARBA00022763"/>
    </source>
</evidence>
<dbReference type="NCBIfam" id="TIGR01083">
    <property type="entry name" value="nth"/>
    <property type="match status" value="1"/>
</dbReference>
<dbReference type="InterPro" id="IPR000445">
    <property type="entry name" value="HhH_motif"/>
</dbReference>
<dbReference type="GO" id="GO:0003677">
    <property type="term" value="F:DNA binding"/>
    <property type="evidence" value="ECO:0007669"/>
    <property type="project" value="UniProtKB-UniRule"/>
</dbReference>
<evidence type="ECO:0000259" key="13">
    <source>
        <dbReference type="SMART" id="SM00478"/>
    </source>
</evidence>
<keyword evidence="6 12" id="KW-0408">Iron</keyword>
<evidence type="ECO:0000256" key="7">
    <source>
        <dbReference type="ARBA" id="ARBA00023014"/>
    </source>
</evidence>
<gene>
    <name evidence="12" type="primary">nth</name>
    <name evidence="14" type="ORF">BBF96_05285</name>
</gene>
<dbReference type="GO" id="GO:0006285">
    <property type="term" value="P:base-excision repair, AP site formation"/>
    <property type="evidence" value="ECO:0007669"/>
    <property type="project" value="TreeGrafter"/>
</dbReference>
<proteinExistence type="inferred from homology"/>
<keyword evidence="9 12" id="KW-0234">DNA repair</keyword>
<dbReference type="InterPro" id="IPR004035">
    <property type="entry name" value="Endouclease-III_FeS-bd_BS"/>
</dbReference>
<dbReference type="PANTHER" id="PTHR10359">
    <property type="entry name" value="A/G-SPECIFIC ADENINE GLYCOSYLASE/ENDONUCLEASE III"/>
    <property type="match status" value="1"/>
</dbReference>
<evidence type="ECO:0000256" key="12">
    <source>
        <dbReference type="HAMAP-Rule" id="MF_00942"/>
    </source>
</evidence>
<dbReference type="InterPro" id="IPR004036">
    <property type="entry name" value="Endonuclease-III-like_CS2"/>
</dbReference>
<dbReference type="InterPro" id="IPR023170">
    <property type="entry name" value="HhH_base_excis_C"/>
</dbReference>
<dbReference type="GO" id="GO:0019104">
    <property type="term" value="F:DNA N-glycosylase activity"/>
    <property type="evidence" value="ECO:0007669"/>
    <property type="project" value="UniProtKB-UniRule"/>
</dbReference>
<feature type="binding site" evidence="12">
    <location>
        <position position="208"/>
    </location>
    <ligand>
        <name>[4Fe-4S] cluster</name>
        <dbReference type="ChEBI" id="CHEBI:49883"/>
    </ligand>
</feature>